<evidence type="ECO:0008006" key="4">
    <source>
        <dbReference type="Google" id="ProtNLM"/>
    </source>
</evidence>
<dbReference type="EMBL" id="OU015430">
    <property type="protein sequence ID" value="CAG4967790.1"/>
    <property type="molecule type" value="Genomic_DNA"/>
</dbReference>
<name>A0ABM8UBV5_9GAMM</name>
<feature type="signal peptide" evidence="1">
    <location>
        <begin position="1"/>
        <end position="28"/>
    </location>
</feature>
<protein>
    <recommendedName>
        <fullName evidence="4">Lipoprotein</fullName>
    </recommendedName>
</protein>
<feature type="chain" id="PRO_5046490202" description="Lipoprotein" evidence="1">
    <location>
        <begin position="29"/>
        <end position="176"/>
    </location>
</feature>
<keyword evidence="1" id="KW-0732">Signal</keyword>
<gene>
    <name evidence="2" type="ORF">LYB30171_00122</name>
</gene>
<proteinExistence type="predicted"/>
<dbReference type="Proteomes" id="UP000680116">
    <property type="component" value="Chromosome"/>
</dbReference>
<evidence type="ECO:0000256" key="1">
    <source>
        <dbReference type="SAM" id="SignalP"/>
    </source>
</evidence>
<keyword evidence="3" id="KW-1185">Reference proteome</keyword>
<evidence type="ECO:0000313" key="2">
    <source>
        <dbReference type="EMBL" id="CAG4967790.1"/>
    </source>
</evidence>
<sequence length="176" mass="18811">MSTTANPIPVLRPLIAVALAATVLATLAGCGKSMEDAATEAAVRAASDGKMEVERDGDRMTFTGEDGSTATVSHGDDLDLPAGFPDDVWRPADYRVRSVVDADGMWMIGMSSDTPVDALRRDAGERMAAQGWKQVMAMEHENGAMLAWEKDERHAALSFGREGDASMISVQLREAP</sequence>
<reference evidence="2 3" key="1">
    <citation type="submission" date="2021-04" db="EMBL/GenBank/DDBJ databases">
        <authorList>
            <person name="Rodrigo-Torres L."/>
            <person name="Arahal R. D."/>
            <person name="Lucena T."/>
        </authorList>
    </citation>
    <scope>NUCLEOTIDE SEQUENCE [LARGE SCALE GENOMIC DNA]</scope>
    <source>
        <strain evidence="2 3">CECT 30171</strain>
    </source>
</reference>
<organism evidence="2 3">
    <name type="scientific">Novilysobacter luteus</name>
    <dbReference type="NCBI Taxonomy" id="2822368"/>
    <lineage>
        <taxon>Bacteria</taxon>
        <taxon>Pseudomonadati</taxon>
        <taxon>Pseudomonadota</taxon>
        <taxon>Gammaproteobacteria</taxon>
        <taxon>Lysobacterales</taxon>
        <taxon>Lysobacteraceae</taxon>
        <taxon>Novilysobacter</taxon>
    </lineage>
</organism>
<evidence type="ECO:0000313" key="3">
    <source>
        <dbReference type="Proteomes" id="UP000680116"/>
    </source>
</evidence>
<dbReference type="RefSeq" id="WP_215219161.1">
    <property type="nucleotide sequence ID" value="NZ_OU015430.1"/>
</dbReference>
<accession>A0ABM8UBV5</accession>